<gene>
    <name evidence="1" type="ORF">L8V22_10795</name>
</gene>
<dbReference type="Proteomes" id="UP001146439">
    <property type="component" value="Unassembled WGS sequence"/>
</dbReference>
<sequence length="138" mass="13689">MSNPTFRSGPISYKAEEDVTKFRLVQVGENGVKHAAAAGPVFGAVTENANAPKDEQAENTLALGAPGIVAVHIGPATVPLEVDGAAAEIKQGAAVYAAADGKVSTSGSLLVGVAARNGDGKTVRTTLVTPVIAPASAG</sequence>
<proteinExistence type="predicted"/>
<dbReference type="AlphaFoldDB" id="A0A9X3LZP3"/>
<dbReference type="EMBL" id="JAKMUZ010000024">
    <property type="protein sequence ID" value="MCZ9297030.1"/>
    <property type="molecule type" value="Genomic_DNA"/>
</dbReference>
<comment type="caution">
    <text evidence="1">The sequence shown here is derived from an EMBL/GenBank/DDBJ whole genome shotgun (WGS) entry which is preliminary data.</text>
</comment>
<protein>
    <submittedName>
        <fullName evidence="1">Uncharacterized protein</fullName>
    </submittedName>
</protein>
<dbReference type="RefSeq" id="WP_269966530.1">
    <property type="nucleotide sequence ID" value="NZ_JAKMUZ010000024.1"/>
</dbReference>
<evidence type="ECO:0000313" key="1">
    <source>
        <dbReference type="EMBL" id="MCZ9297030.1"/>
    </source>
</evidence>
<reference evidence="1" key="1">
    <citation type="submission" date="2022-02" db="EMBL/GenBank/DDBJ databases">
        <title>Corynebacterium sp. from urogenital microbiome.</title>
        <authorList>
            <person name="Cappelli E.A."/>
            <person name="Ribeiro T.G."/>
            <person name="Peixe L."/>
        </authorList>
    </citation>
    <scope>NUCLEOTIDE SEQUENCE</scope>
    <source>
        <strain evidence="1">C21Ua_68</strain>
    </source>
</reference>
<accession>A0A9X3LZP3</accession>
<organism evidence="1 2">
    <name type="scientific">Corynebacterium yonathiae</name>
    <dbReference type="NCBI Taxonomy" id="2913504"/>
    <lineage>
        <taxon>Bacteria</taxon>
        <taxon>Bacillati</taxon>
        <taxon>Actinomycetota</taxon>
        <taxon>Actinomycetes</taxon>
        <taxon>Mycobacteriales</taxon>
        <taxon>Corynebacteriaceae</taxon>
        <taxon>Corynebacterium</taxon>
    </lineage>
</organism>
<evidence type="ECO:0000313" key="2">
    <source>
        <dbReference type="Proteomes" id="UP001146439"/>
    </source>
</evidence>
<name>A0A9X3LZP3_9CORY</name>